<keyword evidence="3" id="KW-1185">Reference proteome</keyword>
<dbReference type="GO" id="GO:0016787">
    <property type="term" value="F:hydrolase activity"/>
    <property type="evidence" value="ECO:0007669"/>
    <property type="project" value="UniProtKB-KW"/>
</dbReference>
<dbReference type="Proteomes" id="UP000318453">
    <property type="component" value="Chromosome"/>
</dbReference>
<organism evidence="2 3">
    <name type="scientific">Euhalothece natronophila Z-M001</name>
    <dbReference type="NCBI Taxonomy" id="522448"/>
    <lineage>
        <taxon>Bacteria</taxon>
        <taxon>Bacillati</taxon>
        <taxon>Cyanobacteriota</taxon>
        <taxon>Cyanophyceae</taxon>
        <taxon>Oscillatoriophycideae</taxon>
        <taxon>Chroococcales</taxon>
        <taxon>Halothecacae</taxon>
        <taxon>Halothece cluster</taxon>
        <taxon>Euhalothece</taxon>
    </lineage>
</organism>
<dbReference type="PRINTS" id="PR00111">
    <property type="entry name" value="ABHYDROLASE"/>
</dbReference>
<accession>A0A5B8NNV7</accession>
<feature type="domain" description="AB hydrolase-1" evidence="1">
    <location>
        <begin position="38"/>
        <end position="289"/>
    </location>
</feature>
<dbReference type="InterPro" id="IPR000073">
    <property type="entry name" value="AB_hydrolase_1"/>
</dbReference>
<keyword evidence="2" id="KW-0378">Hydrolase</keyword>
<name>A0A5B8NNV7_9CHRO</name>
<evidence type="ECO:0000259" key="1">
    <source>
        <dbReference type="Pfam" id="PF12697"/>
    </source>
</evidence>
<dbReference type="OrthoDB" id="420213at2"/>
<evidence type="ECO:0000313" key="3">
    <source>
        <dbReference type="Proteomes" id="UP000318453"/>
    </source>
</evidence>
<dbReference type="RefSeq" id="WP_146296813.1">
    <property type="nucleotide sequence ID" value="NZ_CP042326.1"/>
</dbReference>
<dbReference type="AlphaFoldDB" id="A0A5B8NNV7"/>
<dbReference type="Gene3D" id="3.40.50.1820">
    <property type="entry name" value="alpha/beta hydrolase"/>
    <property type="match status" value="1"/>
</dbReference>
<dbReference type="PANTHER" id="PTHR46438:SF2">
    <property type="entry name" value="ALPHA_BETA-HYDROLASES SUPERFAMILY PROTEIN"/>
    <property type="match status" value="1"/>
</dbReference>
<reference evidence="2" key="1">
    <citation type="submission" date="2019-08" db="EMBL/GenBank/DDBJ databases">
        <title>Carotenoids and Carotenoid Binding Proteins in the Halophilic Cyanobacterium Euhalothece sp. ZM00.</title>
        <authorList>
            <person name="Cho S.M."/>
            <person name="Song J.Y."/>
            <person name="Park Y.-I."/>
        </authorList>
    </citation>
    <scope>NUCLEOTIDE SEQUENCE [LARGE SCALE GENOMIC DNA]</scope>
    <source>
        <strain evidence="2">Z-M001</strain>
    </source>
</reference>
<dbReference type="InterPro" id="IPR029058">
    <property type="entry name" value="AB_hydrolase_fold"/>
</dbReference>
<proteinExistence type="predicted"/>
<protein>
    <submittedName>
        <fullName evidence="2">Alpha/beta fold hydrolase</fullName>
    </submittedName>
</protein>
<gene>
    <name evidence="2" type="ORF">FRE64_14110</name>
</gene>
<dbReference type="Pfam" id="PF12697">
    <property type="entry name" value="Abhydrolase_6"/>
    <property type="match status" value="1"/>
</dbReference>
<dbReference type="EMBL" id="CP042326">
    <property type="protein sequence ID" value="QDZ40973.1"/>
    <property type="molecule type" value="Genomic_DNA"/>
</dbReference>
<dbReference type="PANTHER" id="PTHR46438">
    <property type="entry name" value="ALPHA/BETA-HYDROLASES SUPERFAMILY PROTEIN"/>
    <property type="match status" value="1"/>
</dbReference>
<dbReference type="KEGG" id="enn:FRE64_14110"/>
<dbReference type="SUPFAM" id="SSF53474">
    <property type="entry name" value="alpha/beta-Hydrolases"/>
    <property type="match status" value="1"/>
</dbReference>
<evidence type="ECO:0000313" key="2">
    <source>
        <dbReference type="EMBL" id="QDZ40973.1"/>
    </source>
</evidence>
<sequence length="303" mass="34732">MDVNQVVSARELGNYWQWRGQNIYYVEAGEETSDYPPILLIHGFGASTDHWRKNIAELQADFKVFAIDLLGFGRSSKPDWVYSGQLWQEQLSEFIQEVIGKPAVLVGNSLGGYAALCVGGNCPQWSRGVVLLNSAGPFSDQETNQQTLQSLTLKQKFQKAIRSILLQPWSSWLLFQYVRRKSMIRKTLEKVYFDSSAVTDQLVEDIYRPSCDRGAAKVFASVFKSPRGDKVDELLQRLEVPLLLLWGEKDPWMDTKARSRKFHQHYDILSEHFLNAGHCPHDEVPQQVNTLIKDWINQAIIKR</sequence>